<comment type="subcellular location">
    <subcellularLocation>
        <location evidence="1 6">Cytoplasmic vesicle membrane</location>
        <topology evidence="1 6">Peripheral membrane protein</topology>
        <orientation evidence="1 6">Cytoplasmic side</orientation>
    </subcellularLocation>
    <subcellularLocation>
        <location evidence="6">Membrane</location>
        <location evidence="6">Coated pit</location>
        <topology evidence="6">Peripheral membrane protein</topology>
        <orientation evidence="6">Cytoplasmic side</orientation>
    </subcellularLocation>
    <text evidence="6">Cytoplasmic face of coated pits and vesicles.</text>
</comment>
<keyword evidence="7" id="KW-0175">Coiled coil</keyword>
<dbReference type="Pfam" id="PF01086">
    <property type="entry name" value="Clathrin_lg_ch"/>
    <property type="match status" value="1"/>
</dbReference>
<dbReference type="GO" id="GO:0006886">
    <property type="term" value="P:intracellular protein transport"/>
    <property type="evidence" value="ECO:0007669"/>
    <property type="project" value="InterPro"/>
</dbReference>
<comment type="caution">
    <text evidence="9">The sequence shown here is derived from an EMBL/GenBank/DDBJ whole genome shotgun (WGS) entry which is preliminary data.</text>
</comment>
<gene>
    <name evidence="9" type="ORF">N0F65_003965</name>
</gene>
<comment type="function">
    <text evidence="6">Clathrin is the major protein of the polyhedral coat of coated pits and vesicles.</text>
</comment>
<name>A0AAV2YWS7_9STRA</name>
<keyword evidence="10" id="KW-1185">Reference proteome</keyword>
<dbReference type="GO" id="GO:0032050">
    <property type="term" value="F:clathrin heavy chain binding"/>
    <property type="evidence" value="ECO:0007669"/>
    <property type="project" value="TreeGrafter"/>
</dbReference>
<reference evidence="9" key="2">
    <citation type="journal article" date="2023" name="Microbiol Resour">
        <title>Decontamination and Annotation of the Draft Genome Sequence of the Oomycete Lagenidium giganteum ARSEF 373.</title>
        <authorList>
            <person name="Morgan W.R."/>
            <person name="Tartar A."/>
        </authorList>
    </citation>
    <scope>NUCLEOTIDE SEQUENCE</scope>
    <source>
        <strain evidence="9">ARSEF 373</strain>
    </source>
</reference>
<dbReference type="Proteomes" id="UP001146120">
    <property type="component" value="Unassembled WGS sequence"/>
</dbReference>
<protein>
    <recommendedName>
        <fullName evidence="6">Clathrin light chain</fullName>
    </recommendedName>
</protein>
<evidence type="ECO:0000256" key="6">
    <source>
        <dbReference type="RuleBase" id="RU363137"/>
    </source>
</evidence>
<dbReference type="EMBL" id="DAKRPA010000129">
    <property type="protein sequence ID" value="DAZ97647.1"/>
    <property type="molecule type" value="Genomic_DNA"/>
</dbReference>
<feature type="region of interest" description="Disordered" evidence="8">
    <location>
        <begin position="1"/>
        <end position="85"/>
    </location>
</feature>
<dbReference type="PANTHER" id="PTHR10639:SF7">
    <property type="entry name" value="CLATHRIN LIGHT CHAIN"/>
    <property type="match status" value="1"/>
</dbReference>
<proteinExistence type="inferred from homology"/>
<evidence type="ECO:0000313" key="10">
    <source>
        <dbReference type="Proteomes" id="UP001146120"/>
    </source>
</evidence>
<keyword evidence="3 6" id="KW-0472">Membrane</keyword>
<evidence type="ECO:0000256" key="2">
    <source>
        <dbReference type="ARBA" id="ARBA00005263"/>
    </source>
</evidence>
<comment type="similarity">
    <text evidence="2 6">Belongs to the clathrin light chain family.</text>
</comment>
<evidence type="ECO:0000256" key="8">
    <source>
        <dbReference type="SAM" id="MobiDB-lite"/>
    </source>
</evidence>
<dbReference type="InterPro" id="IPR000996">
    <property type="entry name" value="Clathrin_L-chain"/>
</dbReference>
<dbReference type="GO" id="GO:0072583">
    <property type="term" value="P:clathrin-dependent endocytosis"/>
    <property type="evidence" value="ECO:0007669"/>
    <property type="project" value="TreeGrafter"/>
</dbReference>
<reference evidence="9" key="1">
    <citation type="submission" date="2022-11" db="EMBL/GenBank/DDBJ databases">
        <authorList>
            <person name="Morgan W.R."/>
            <person name="Tartar A."/>
        </authorList>
    </citation>
    <scope>NUCLEOTIDE SEQUENCE</scope>
    <source>
        <strain evidence="9">ARSEF 373</strain>
    </source>
</reference>
<feature type="compositionally biased region" description="Polar residues" evidence="8">
    <location>
        <begin position="57"/>
        <end position="71"/>
    </location>
</feature>
<dbReference type="GO" id="GO:0005198">
    <property type="term" value="F:structural molecule activity"/>
    <property type="evidence" value="ECO:0007669"/>
    <property type="project" value="InterPro"/>
</dbReference>
<evidence type="ECO:0000256" key="3">
    <source>
        <dbReference type="ARBA" id="ARBA00023136"/>
    </source>
</evidence>
<dbReference type="AlphaFoldDB" id="A0AAV2YWS7"/>
<feature type="compositionally biased region" description="Basic and acidic residues" evidence="8">
    <location>
        <begin position="196"/>
        <end position="218"/>
    </location>
</feature>
<dbReference type="GO" id="GO:0030132">
    <property type="term" value="C:clathrin coat of coated pit"/>
    <property type="evidence" value="ECO:0007669"/>
    <property type="project" value="InterPro"/>
</dbReference>
<accession>A0AAV2YWS7</accession>
<evidence type="ECO:0000256" key="4">
    <source>
        <dbReference type="ARBA" id="ARBA00023176"/>
    </source>
</evidence>
<keyword evidence="4 6" id="KW-0168">Coated pit</keyword>
<sequence>MDPFGDGSENTGDLGDFQAPTDASYGNDFYEVDASMGSAPAAFDPNFDPMADPLAEPTQQEQAPESSQSFSYEPEPVSYEQPAAVSYSAPEPVSAGIPVVEEENELTKFLRDLQEKTAQKAIEQEKVAVESKAKAESDMQQFLAERARKKETKHTANRTQEQATMEKLAADLEGENPWERVVSLVDLDTNSRKKRLEALKEKSKGKAQEEPSKNAKKEEEEDVSRMRQLFVQLKGEPLEKTRAASIASH</sequence>
<feature type="coiled-coil region" evidence="7">
    <location>
        <begin position="99"/>
        <end position="152"/>
    </location>
</feature>
<evidence type="ECO:0000256" key="7">
    <source>
        <dbReference type="SAM" id="Coils"/>
    </source>
</evidence>
<evidence type="ECO:0000313" key="9">
    <source>
        <dbReference type="EMBL" id="DAZ97647.1"/>
    </source>
</evidence>
<keyword evidence="5 6" id="KW-0968">Cytoplasmic vesicle</keyword>
<evidence type="ECO:0000256" key="1">
    <source>
        <dbReference type="ARBA" id="ARBA00004180"/>
    </source>
</evidence>
<feature type="region of interest" description="Disordered" evidence="8">
    <location>
        <begin position="192"/>
        <end position="249"/>
    </location>
</feature>
<evidence type="ECO:0000256" key="5">
    <source>
        <dbReference type="ARBA" id="ARBA00023329"/>
    </source>
</evidence>
<dbReference type="PANTHER" id="PTHR10639">
    <property type="entry name" value="CLATHRIN LIGHT CHAIN"/>
    <property type="match status" value="1"/>
</dbReference>
<organism evidence="9 10">
    <name type="scientific">Lagenidium giganteum</name>
    <dbReference type="NCBI Taxonomy" id="4803"/>
    <lineage>
        <taxon>Eukaryota</taxon>
        <taxon>Sar</taxon>
        <taxon>Stramenopiles</taxon>
        <taxon>Oomycota</taxon>
        <taxon>Peronosporomycetes</taxon>
        <taxon>Pythiales</taxon>
        <taxon>Pythiaceae</taxon>
    </lineage>
</organism>
<dbReference type="GO" id="GO:0030130">
    <property type="term" value="C:clathrin coat of trans-Golgi network vesicle"/>
    <property type="evidence" value="ECO:0007669"/>
    <property type="project" value="InterPro"/>
</dbReference>